<dbReference type="EMBL" id="KQ964250">
    <property type="protein sequence ID" value="KXJ91509.1"/>
    <property type="molecule type" value="Genomic_DNA"/>
</dbReference>
<accession>A0A136J346</accession>
<feature type="region of interest" description="Disordered" evidence="1">
    <location>
        <begin position="1"/>
        <end position="41"/>
    </location>
</feature>
<protein>
    <submittedName>
        <fullName evidence="3">Uncharacterized protein</fullName>
    </submittedName>
</protein>
<keyword evidence="2" id="KW-1133">Transmembrane helix</keyword>
<feature type="compositionally biased region" description="Polar residues" evidence="1">
    <location>
        <begin position="105"/>
        <end position="117"/>
    </location>
</feature>
<feature type="compositionally biased region" description="Basic and acidic residues" evidence="1">
    <location>
        <begin position="161"/>
        <end position="170"/>
    </location>
</feature>
<evidence type="ECO:0000313" key="3">
    <source>
        <dbReference type="EMBL" id="KXJ91509.1"/>
    </source>
</evidence>
<feature type="transmembrane region" description="Helical" evidence="2">
    <location>
        <begin position="642"/>
        <end position="664"/>
    </location>
</feature>
<reference evidence="4" key="1">
    <citation type="submission" date="2016-02" db="EMBL/GenBank/DDBJ databases">
        <title>Draft genome sequence of Microdochium bolleyi, a fungal endophyte of beachgrass.</title>
        <authorList>
            <consortium name="DOE Joint Genome Institute"/>
            <person name="David A.S."/>
            <person name="May G."/>
            <person name="Haridas S."/>
            <person name="Lim J."/>
            <person name="Wang M."/>
            <person name="Labutti K."/>
            <person name="Lipzen A."/>
            <person name="Barry K."/>
            <person name="Grigoriev I.V."/>
        </authorList>
    </citation>
    <scope>NUCLEOTIDE SEQUENCE [LARGE SCALE GENOMIC DNA]</scope>
    <source>
        <strain evidence="4">J235TASD1</strain>
    </source>
</reference>
<keyword evidence="2" id="KW-0472">Membrane</keyword>
<dbReference type="OrthoDB" id="5353066at2759"/>
<evidence type="ECO:0000313" key="4">
    <source>
        <dbReference type="Proteomes" id="UP000070501"/>
    </source>
</evidence>
<feature type="compositionally biased region" description="Low complexity" evidence="1">
    <location>
        <begin position="86"/>
        <end position="104"/>
    </location>
</feature>
<dbReference type="AlphaFoldDB" id="A0A136J346"/>
<keyword evidence="4" id="KW-1185">Reference proteome</keyword>
<dbReference type="Proteomes" id="UP000070501">
    <property type="component" value="Unassembled WGS sequence"/>
</dbReference>
<evidence type="ECO:0000256" key="1">
    <source>
        <dbReference type="SAM" id="MobiDB-lite"/>
    </source>
</evidence>
<name>A0A136J346_9PEZI</name>
<evidence type="ECO:0000256" key="2">
    <source>
        <dbReference type="SAM" id="Phobius"/>
    </source>
</evidence>
<proteinExistence type="predicted"/>
<gene>
    <name evidence="3" type="ORF">Micbo1qcDRAFT_204746</name>
</gene>
<sequence>MAETSQTCGHHDYFTDRPIPSPAISPGKEHLGAKRSLTPRGQIFPNLQDAHRNITNRLASNNPFRQQQHEQSQHPPQHHSEDDIASSSPGLTKSSSLGCPSSSSHFTESGVVQATCRQHQRSHGDDEDDEYSPSLQRMASGRSLTGLRRVQILSSTAGQSDDARAHEAPQKVDTASSVAEYRSGSTVEKIYEQYAIPNDRGSSPVSHATSAEAYVLSASGESRNLDRGGAISRFGFRDDEDNSIAGLEKPIPGSLADKRQQPHQNPIKRRDFPFPLPRLRTKGSSSQPPNVALPLCPKNPSDRVVSEASEKAVSPLQSSNVIDSQDLLETRQTVRDSPPQCQALQRQSQPLLGYQHAEVTDDNDEWISDTQSSLVETRTEDLFKYDNRRYRECLRPIQERDASTALHGLVDPRLPAGYDGADDRPADPDCDVSALSDESRWEDVAGSFFHPAAVKSLTGEKVNTRDVRVVIKGQPQRADHDLEALDQVGDLGSKLAFPQDKILREETNAGDWVTVATSNFDRGSQTPEGLFGGGIQATGSSIANISDEDDRDYRRDPLGTRDMVLQHPAANEHSNSYFMRTLKDTKRQVLLPSNNKYSFPLNSLRGLSDATDQFQFVSTREQSQKYNFRDSLSEAKSRRECWFYMMAVLSILPFFALLILMGVFDPALASLTKGEVYELTKRQKRVIQTMFIAECIVYAGCMASLIVYFVVKSQGL</sequence>
<dbReference type="InParanoid" id="A0A136J346"/>
<keyword evidence="2" id="KW-0812">Transmembrane</keyword>
<feature type="compositionally biased region" description="Basic and acidic residues" evidence="1">
    <location>
        <begin position="67"/>
        <end position="82"/>
    </location>
</feature>
<feature type="transmembrane region" description="Helical" evidence="2">
    <location>
        <begin position="691"/>
        <end position="711"/>
    </location>
</feature>
<organism evidence="3 4">
    <name type="scientific">Microdochium bolleyi</name>
    <dbReference type="NCBI Taxonomy" id="196109"/>
    <lineage>
        <taxon>Eukaryota</taxon>
        <taxon>Fungi</taxon>
        <taxon>Dikarya</taxon>
        <taxon>Ascomycota</taxon>
        <taxon>Pezizomycotina</taxon>
        <taxon>Sordariomycetes</taxon>
        <taxon>Xylariomycetidae</taxon>
        <taxon>Xylariales</taxon>
        <taxon>Microdochiaceae</taxon>
        <taxon>Microdochium</taxon>
    </lineage>
</organism>
<feature type="region of interest" description="Disordered" evidence="1">
    <location>
        <begin position="241"/>
        <end position="297"/>
    </location>
</feature>
<dbReference type="STRING" id="196109.A0A136J346"/>
<feature type="region of interest" description="Disordered" evidence="1">
    <location>
        <begin position="64"/>
        <end position="179"/>
    </location>
</feature>